<dbReference type="NCBIfam" id="NF004231">
    <property type="entry name" value="PRK05679.1"/>
    <property type="match status" value="1"/>
</dbReference>
<dbReference type="InterPro" id="IPR000659">
    <property type="entry name" value="Pyridox_Oxase"/>
</dbReference>
<comment type="similarity">
    <text evidence="1">Belongs to the pyridoxamine 5'-phosphate oxidase family.</text>
</comment>
<dbReference type="EnsemblBacteria" id="ABL72723">
    <property type="protein sequence ID" value="ABL72723"/>
    <property type="gene ID" value="Pden_4662"/>
</dbReference>
<evidence type="ECO:0000256" key="3">
    <source>
        <dbReference type="ARBA" id="ARBA00022643"/>
    </source>
</evidence>
<evidence type="ECO:0000259" key="7">
    <source>
        <dbReference type="Pfam" id="PF01243"/>
    </source>
</evidence>
<feature type="binding site" evidence="6">
    <location>
        <begin position="69"/>
        <end position="74"/>
    </location>
    <ligand>
        <name>FMN</name>
        <dbReference type="ChEBI" id="CHEBI:58210"/>
    </ligand>
</feature>
<feature type="binding site" evidence="6">
    <location>
        <position position="113"/>
    </location>
    <ligand>
        <name>FMN</name>
        <dbReference type="ChEBI" id="CHEBI:58210"/>
    </ligand>
</feature>
<dbReference type="GeneID" id="93454685"/>
<feature type="binding site" evidence="6">
    <location>
        <position position="203"/>
    </location>
    <ligand>
        <name>FMN</name>
        <dbReference type="ChEBI" id="CHEBI:58210"/>
    </ligand>
</feature>
<proteinExistence type="inferred from homology"/>
<protein>
    <submittedName>
        <fullName evidence="9">Pyridoxamine 5'-phosphate oxidase</fullName>
        <ecNumber evidence="9">1.4.3.5</ecNumber>
    </submittedName>
</protein>
<dbReference type="Pfam" id="PF01243">
    <property type="entry name" value="PNPOx_N"/>
    <property type="match status" value="1"/>
</dbReference>
<evidence type="ECO:0000259" key="8">
    <source>
        <dbReference type="Pfam" id="PF10590"/>
    </source>
</evidence>
<dbReference type="InterPro" id="IPR012349">
    <property type="entry name" value="Split_barrel_FMN-bd"/>
</dbReference>
<feature type="domain" description="Pyridoxamine 5'-phosphate oxidase N-terminal" evidence="7">
    <location>
        <begin position="41"/>
        <end position="150"/>
    </location>
</feature>
<dbReference type="Pfam" id="PF10590">
    <property type="entry name" value="PNP_phzG_C"/>
    <property type="match status" value="1"/>
</dbReference>
<sequence length="222" mass="24475">MTSSGTTRQRLRDLKALEGPFDPVDFSAVGDSPQALFLDWLDEAIAAGIAEPHAMTLSTVDAEGHPDARMLILKNVDDRGWHFAISAASPKGRQIEANPAVALTFYWQNLGRQVRIRGRAVALDAAECAQDFLARSVDARANVLLERQSAPLDAASEVVSAIADAKARIAAAPDRMAQAWRAYAVMPEVVEFWQGATDRQHNRLVFRRNEADANWDKELLWP</sequence>
<dbReference type="EMBL" id="CP000491">
    <property type="protein sequence ID" value="ABL72723.1"/>
    <property type="molecule type" value="Genomic_DNA"/>
</dbReference>
<evidence type="ECO:0000256" key="2">
    <source>
        <dbReference type="ARBA" id="ARBA00022630"/>
    </source>
</evidence>
<feature type="domain" description="Pyridoxine 5'-phosphate oxidase dimerisation C-terminal" evidence="8">
    <location>
        <begin position="180"/>
        <end position="222"/>
    </location>
</feature>
<dbReference type="AlphaFoldDB" id="A1BB29"/>
<gene>
    <name evidence="9" type="ordered locus">Pden_4662</name>
</gene>
<dbReference type="OrthoDB" id="5120525at2"/>
<geneLocation type="plasmid" evidence="10">
    <name>pPD1222</name>
</geneLocation>
<keyword evidence="2" id="KW-0285">Flavoprotein</keyword>
<keyword evidence="4 9" id="KW-0560">Oxidoreductase</keyword>
<dbReference type="PANTHER" id="PTHR10851:SF0">
    <property type="entry name" value="PYRIDOXINE-5'-PHOSPHATE OXIDASE"/>
    <property type="match status" value="1"/>
</dbReference>
<dbReference type="PANTHER" id="PTHR10851">
    <property type="entry name" value="PYRIDOXINE-5-PHOSPHATE OXIDASE"/>
    <property type="match status" value="1"/>
</dbReference>
<accession>A1BB29</accession>
<evidence type="ECO:0000256" key="1">
    <source>
        <dbReference type="ARBA" id="ARBA00007301"/>
    </source>
</evidence>
<feature type="binding site" evidence="6">
    <location>
        <begin position="148"/>
        <end position="149"/>
    </location>
    <ligand>
        <name>FMN</name>
        <dbReference type="ChEBI" id="CHEBI:58210"/>
    </ligand>
</feature>
<dbReference type="KEGG" id="pde:Pden_4662"/>
<evidence type="ECO:0000256" key="6">
    <source>
        <dbReference type="PIRSR" id="PIRSR000190-2"/>
    </source>
</evidence>
<keyword evidence="3 6" id="KW-0288">FMN</keyword>
<feature type="binding site" evidence="6">
    <location>
        <position position="193"/>
    </location>
    <ligand>
        <name>FMN</name>
        <dbReference type="ChEBI" id="CHEBI:58210"/>
    </ligand>
</feature>
<dbReference type="SUPFAM" id="SSF50475">
    <property type="entry name" value="FMN-binding split barrel"/>
    <property type="match status" value="1"/>
</dbReference>
<evidence type="ECO:0000313" key="9">
    <source>
        <dbReference type="EMBL" id="ABL72723.1"/>
    </source>
</evidence>
<keyword evidence="5" id="KW-0664">Pyridoxine biosynthesis</keyword>
<dbReference type="Gene3D" id="2.30.110.10">
    <property type="entry name" value="Electron Transport, Fmn-binding Protein, Chain A"/>
    <property type="match status" value="1"/>
</dbReference>
<comment type="cofactor">
    <cofactor evidence="6">
        <name>FMN</name>
        <dbReference type="ChEBI" id="CHEBI:58210"/>
    </cofactor>
    <text evidence="6">Binds 1 FMN per subunit.</text>
</comment>
<evidence type="ECO:0000256" key="4">
    <source>
        <dbReference type="ARBA" id="ARBA00023002"/>
    </source>
</evidence>
<dbReference type="RefSeq" id="WP_011750882.1">
    <property type="nucleotide sequence ID" value="NC_008688.1"/>
</dbReference>
<reference evidence="10" key="1">
    <citation type="submission" date="2006-12" db="EMBL/GenBank/DDBJ databases">
        <title>Complete sequence of plasmid 1 of Paracoccus denitrificans PD1222.</title>
        <authorList>
            <person name="Copeland A."/>
            <person name="Lucas S."/>
            <person name="Lapidus A."/>
            <person name="Barry K."/>
            <person name="Detter J.C."/>
            <person name="Glavina del Rio T."/>
            <person name="Hammon N."/>
            <person name="Israni S."/>
            <person name="Dalin E."/>
            <person name="Tice H."/>
            <person name="Pitluck S."/>
            <person name="Munk A.C."/>
            <person name="Brettin T."/>
            <person name="Bruce D."/>
            <person name="Han C."/>
            <person name="Tapia R."/>
            <person name="Gilna P."/>
            <person name="Schmutz J."/>
            <person name="Larimer F."/>
            <person name="Land M."/>
            <person name="Hauser L."/>
            <person name="Kyrpides N."/>
            <person name="Lykidis A."/>
            <person name="Spiro S."/>
            <person name="Richardson D.J."/>
            <person name="Moir J.W.B."/>
            <person name="Ferguson S.J."/>
            <person name="van Spanning R.J.M."/>
            <person name="Richardson P."/>
        </authorList>
    </citation>
    <scope>NUCLEOTIDE SEQUENCE [LARGE SCALE GENOMIC DNA]</scope>
    <source>
        <strain evidence="10">Pd 1222</strain>
        <plasmid evidence="10">pPD1222</plasmid>
    </source>
</reference>
<organism evidence="9 10">
    <name type="scientific">Paracoccus denitrificans (strain Pd 1222)</name>
    <dbReference type="NCBI Taxonomy" id="318586"/>
    <lineage>
        <taxon>Bacteria</taxon>
        <taxon>Pseudomonadati</taxon>
        <taxon>Pseudomonadota</taxon>
        <taxon>Alphaproteobacteria</taxon>
        <taxon>Rhodobacterales</taxon>
        <taxon>Paracoccaceae</taxon>
        <taxon>Paracoccus</taxon>
    </lineage>
</organism>
<dbReference type="EC" id="1.4.3.5" evidence="9"/>
<dbReference type="GO" id="GO:0010181">
    <property type="term" value="F:FMN binding"/>
    <property type="evidence" value="ECO:0007669"/>
    <property type="project" value="InterPro"/>
</dbReference>
<keyword evidence="9" id="KW-0614">Plasmid</keyword>
<feature type="binding site" evidence="6">
    <location>
        <position position="91"/>
    </location>
    <ligand>
        <name>FMN</name>
        <dbReference type="ChEBI" id="CHEBI:58210"/>
    </ligand>
</feature>
<dbReference type="HOGENOM" id="CLU_032263_2_3_5"/>
<dbReference type="InterPro" id="IPR011576">
    <property type="entry name" value="Pyridox_Oxase_N"/>
</dbReference>
<evidence type="ECO:0000313" key="10">
    <source>
        <dbReference type="Proteomes" id="UP000000361"/>
    </source>
</evidence>
<dbReference type="InterPro" id="IPR019576">
    <property type="entry name" value="Pyridoxamine_oxidase_dimer_C"/>
</dbReference>
<dbReference type="Proteomes" id="UP000000361">
    <property type="component" value="Chromosome 1"/>
</dbReference>
<evidence type="ECO:0000256" key="5">
    <source>
        <dbReference type="ARBA" id="ARBA00023096"/>
    </source>
</evidence>
<keyword evidence="10" id="KW-1185">Reference proteome</keyword>
<dbReference type="GO" id="GO:0004733">
    <property type="term" value="F:pyridoxamine phosphate oxidase activity"/>
    <property type="evidence" value="ECO:0007669"/>
    <property type="project" value="UniProtKB-EC"/>
</dbReference>
<dbReference type="eggNOG" id="COG0259">
    <property type="taxonomic scope" value="Bacteria"/>
</dbReference>
<dbReference type="GO" id="GO:0008615">
    <property type="term" value="P:pyridoxine biosynthetic process"/>
    <property type="evidence" value="ECO:0007669"/>
    <property type="project" value="UniProtKB-KW"/>
</dbReference>
<dbReference type="PIRSF" id="PIRSF000190">
    <property type="entry name" value="Pyd_amn-ph_oxd"/>
    <property type="match status" value="1"/>
</dbReference>
<name>A1BB29_PARDP</name>